<dbReference type="STRING" id="2880.D8LFS4"/>
<evidence type="ECO:0000256" key="6">
    <source>
        <dbReference type="ARBA" id="ARBA00022989"/>
    </source>
</evidence>
<keyword evidence="5" id="KW-0029">Amino-acid transport</keyword>
<evidence type="ECO:0000313" key="12">
    <source>
        <dbReference type="Proteomes" id="UP000002630"/>
    </source>
</evidence>
<dbReference type="PANTHER" id="PTHR22950">
    <property type="entry name" value="AMINO ACID TRANSPORTER"/>
    <property type="match status" value="1"/>
</dbReference>
<dbReference type="PANTHER" id="PTHR22950:SF458">
    <property type="entry name" value="SODIUM-COUPLED NEUTRAL AMINO ACID TRANSPORTER 11-RELATED"/>
    <property type="match status" value="1"/>
</dbReference>
<keyword evidence="3" id="KW-0813">Transport</keyword>
<accession>D8LFS4</accession>
<evidence type="ECO:0000256" key="8">
    <source>
        <dbReference type="SAM" id="MobiDB-lite"/>
    </source>
</evidence>
<evidence type="ECO:0000256" key="3">
    <source>
        <dbReference type="ARBA" id="ARBA00022448"/>
    </source>
</evidence>
<dbReference type="EMBL" id="FN649760">
    <property type="protein sequence ID" value="CBN75648.1"/>
    <property type="molecule type" value="Genomic_DNA"/>
</dbReference>
<feature type="region of interest" description="Disordered" evidence="8">
    <location>
        <begin position="1"/>
        <end position="23"/>
    </location>
</feature>
<dbReference type="eggNOG" id="KOG1305">
    <property type="taxonomic scope" value="Eukaryota"/>
</dbReference>
<evidence type="ECO:0000256" key="7">
    <source>
        <dbReference type="ARBA" id="ARBA00023136"/>
    </source>
</evidence>
<keyword evidence="7 9" id="KW-0472">Membrane</keyword>
<dbReference type="OrthoDB" id="28208at2759"/>
<evidence type="ECO:0000313" key="11">
    <source>
        <dbReference type="EMBL" id="CBN75648.1"/>
    </source>
</evidence>
<dbReference type="Pfam" id="PF01490">
    <property type="entry name" value="Aa_trans"/>
    <property type="match status" value="1"/>
</dbReference>
<name>D8LFS4_ECTSI</name>
<feature type="transmembrane region" description="Helical" evidence="9">
    <location>
        <begin position="46"/>
        <end position="69"/>
    </location>
</feature>
<comment type="similarity">
    <text evidence="2">Belongs to the amino acid/polyamine transporter 2 family.</text>
</comment>
<proteinExistence type="inferred from homology"/>
<feature type="transmembrane region" description="Helical" evidence="9">
    <location>
        <begin position="379"/>
        <end position="401"/>
    </location>
</feature>
<feature type="transmembrane region" description="Helical" evidence="9">
    <location>
        <begin position="194"/>
        <end position="212"/>
    </location>
</feature>
<comment type="subcellular location">
    <subcellularLocation>
        <location evidence="1">Membrane</location>
        <topology evidence="1">Multi-pass membrane protein</topology>
    </subcellularLocation>
</comment>
<reference evidence="11 12" key="1">
    <citation type="journal article" date="2010" name="Nature">
        <title>The Ectocarpus genome and the independent evolution of multicellularity in brown algae.</title>
        <authorList>
            <person name="Cock J.M."/>
            <person name="Sterck L."/>
            <person name="Rouze P."/>
            <person name="Scornet D."/>
            <person name="Allen A.E."/>
            <person name="Amoutzias G."/>
            <person name="Anthouard V."/>
            <person name="Artiguenave F."/>
            <person name="Aury J.M."/>
            <person name="Badger J.H."/>
            <person name="Beszteri B."/>
            <person name="Billiau K."/>
            <person name="Bonnet E."/>
            <person name="Bothwell J.H."/>
            <person name="Bowler C."/>
            <person name="Boyen C."/>
            <person name="Brownlee C."/>
            <person name="Carrano C.J."/>
            <person name="Charrier B."/>
            <person name="Cho G.Y."/>
            <person name="Coelho S.M."/>
            <person name="Collen J."/>
            <person name="Corre E."/>
            <person name="Da Silva C."/>
            <person name="Delage L."/>
            <person name="Delaroque N."/>
            <person name="Dittami S.M."/>
            <person name="Doulbeau S."/>
            <person name="Elias M."/>
            <person name="Farnham G."/>
            <person name="Gachon C.M."/>
            <person name="Gschloessl B."/>
            <person name="Heesch S."/>
            <person name="Jabbari K."/>
            <person name="Jubin C."/>
            <person name="Kawai H."/>
            <person name="Kimura K."/>
            <person name="Kloareg B."/>
            <person name="Kupper F.C."/>
            <person name="Lang D."/>
            <person name="Le Bail A."/>
            <person name="Leblanc C."/>
            <person name="Lerouge P."/>
            <person name="Lohr M."/>
            <person name="Lopez P.J."/>
            <person name="Martens C."/>
            <person name="Maumus F."/>
            <person name="Michel G."/>
            <person name="Miranda-Saavedra D."/>
            <person name="Morales J."/>
            <person name="Moreau H."/>
            <person name="Motomura T."/>
            <person name="Nagasato C."/>
            <person name="Napoli C.A."/>
            <person name="Nelson D.R."/>
            <person name="Nyvall-Collen P."/>
            <person name="Peters A.F."/>
            <person name="Pommier C."/>
            <person name="Potin P."/>
            <person name="Poulain J."/>
            <person name="Quesneville H."/>
            <person name="Read B."/>
            <person name="Rensing S.A."/>
            <person name="Ritter A."/>
            <person name="Rousvoal S."/>
            <person name="Samanta M."/>
            <person name="Samson G."/>
            <person name="Schroeder D.C."/>
            <person name="Segurens B."/>
            <person name="Strittmatter M."/>
            <person name="Tonon T."/>
            <person name="Tregear J.W."/>
            <person name="Valentin K."/>
            <person name="von Dassow P."/>
            <person name="Yamagishi T."/>
            <person name="Van de Peer Y."/>
            <person name="Wincker P."/>
        </authorList>
    </citation>
    <scope>NUCLEOTIDE SEQUENCE [LARGE SCALE GENOMIC DNA]</scope>
    <source>
        <strain evidence="12">Ec32 / CCAP1310/4</strain>
    </source>
</reference>
<feature type="compositionally biased region" description="Gly residues" evidence="8">
    <location>
        <begin position="11"/>
        <end position="21"/>
    </location>
</feature>
<evidence type="ECO:0000256" key="9">
    <source>
        <dbReference type="SAM" id="Phobius"/>
    </source>
</evidence>
<dbReference type="InParanoid" id="D8LFS4"/>
<feature type="transmembrane region" description="Helical" evidence="9">
    <location>
        <begin position="436"/>
        <end position="459"/>
    </location>
</feature>
<feature type="transmembrane region" description="Helical" evidence="9">
    <location>
        <begin position="75"/>
        <end position="100"/>
    </location>
</feature>
<evidence type="ECO:0000256" key="5">
    <source>
        <dbReference type="ARBA" id="ARBA00022970"/>
    </source>
</evidence>
<evidence type="ECO:0000256" key="2">
    <source>
        <dbReference type="ARBA" id="ARBA00008066"/>
    </source>
</evidence>
<feature type="transmembrane region" description="Helical" evidence="9">
    <location>
        <begin position="232"/>
        <end position="254"/>
    </location>
</feature>
<feature type="transmembrane region" description="Helical" evidence="9">
    <location>
        <begin position="164"/>
        <end position="182"/>
    </location>
</feature>
<feature type="transmembrane region" description="Helical" evidence="9">
    <location>
        <begin position="121"/>
        <end position="144"/>
    </location>
</feature>
<dbReference type="GO" id="GO:0015179">
    <property type="term" value="F:L-amino acid transmembrane transporter activity"/>
    <property type="evidence" value="ECO:0007669"/>
    <property type="project" value="TreeGrafter"/>
</dbReference>
<dbReference type="AlphaFoldDB" id="D8LFS4"/>
<evidence type="ECO:0000256" key="4">
    <source>
        <dbReference type="ARBA" id="ARBA00022692"/>
    </source>
</evidence>
<feature type="transmembrane region" description="Helical" evidence="9">
    <location>
        <begin position="353"/>
        <end position="373"/>
    </location>
</feature>
<dbReference type="GO" id="GO:0016020">
    <property type="term" value="C:membrane"/>
    <property type="evidence" value="ECO:0007669"/>
    <property type="project" value="UniProtKB-SubCell"/>
</dbReference>
<gene>
    <name evidence="11" type="ORF">Esi_0151_0048</name>
</gene>
<evidence type="ECO:0000259" key="10">
    <source>
        <dbReference type="Pfam" id="PF01490"/>
    </source>
</evidence>
<dbReference type="Proteomes" id="UP000002630">
    <property type="component" value="Unassembled WGS sequence"/>
</dbReference>
<organism evidence="11 12">
    <name type="scientific">Ectocarpus siliculosus</name>
    <name type="common">Brown alga</name>
    <name type="synonym">Conferva siliculosa</name>
    <dbReference type="NCBI Taxonomy" id="2880"/>
    <lineage>
        <taxon>Eukaryota</taxon>
        <taxon>Sar</taxon>
        <taxon>Stramenopiles</taxon>
        <taxon>Ochrophyta</taxon>
        <taxon>PX clade</taxon>
        <taxon>Phaeophyceae</taxon>
        <taxon>Ectocarpales</taxon>
        <taxon>Ectocarpaceae</taxon>
        <taxon>Ectocarpus</taxon>
    </lineage>
</organism>
<feature type="transmembrane region" description="Helical" evidence="9">
    <location>
        <begin position="275"/>
        <end position="292"/>
    </location>
</feature>
<keyword evidence="4 9" id="KW-0812">Transmembrane</keyword>
<sequence length="467" mass="49370">MEMTAVVAGENGQGLEGGGTGSSENTAAAAAAAAERAERYPAGNSSAAGAVSNFVNTIVGAGIIGLPFALAESGLWAGVFLLCLAAFLTNRSTNMLIAAGEKIGRLNYEELMADSFGNAGVYLYSFFVVLLGYGAMSAYLIIVADTIPAIAEASGTTNGPFADRHAVIFMFGIFVVLPLSLLKDLSKLAYTSGISVLADVFLTLIVFFAGAGEASTNDDIDSSERFVFIRPTVFAGFGAISFAFVSQSASFLVYRSMSKGGVDRWACVTRWSVSIALGLGLTLALSGYLNFVNETDANILNNLGTRHGPANIARAFLALTMVFTYPMEMYVARHALDVAVFQTWLGKGPTTQARHFGISIALWVLSIVLAASTKNLGSILEIFGAFSANAVGYVMPALLFIKSNREEFSRASAVWKKGTPEYHPALGERLWAMQNFFVPMFMVFFGILAMVAGVATAVASELSPTKA</sequence>
<feature type="transmembrane region" description="Helical" evidence="9">
    <location>
        <begin position="312"/>
        <end position="332"/>
    </location>
</feature>
<feature type="domain" description="Amino acid transporter transmembrane" evidence="10">
    <location>
        <begin position="44"/>
        <end position="417"/>
    </location>
</feature>
<evidence type="ECO:0000256" key="1">
    <source>
        <dbReference type="ARBA" id="ARBA00004141"/>
    </source>
</evidence>
<protein>
    <recommendedName>
        <fullName evidence="10">Amino acid transporter transmembrane domain-containing protein</fullName>
    </recommendedName>
</protein>
<keyword evidence="12" id="KW-1185">Reference proteome</keyword>
<keyword evidence="6 9" id="KW-1133">Transmembrane helix</keyword>
<dbReference type="InterPro" id="IPR013057">
    <property type="entry name" value="AA_transpt_TM"/>
</dbReference>